<evidence type="ECO:0000313" key="1">
    <source>
        <dbReference type="EMBL" id="KAL1835015.1"/>
    </source>
</evidence>
<accession>A0ABR3V043</accession>
<keyword evidence="2" id="KW-1185">Reference proteome</keyword>
<protein>
    <submittedName>
        <fullName evidence="1">Uncharacterized protein</fullName>
    </submittedName>
</protein>
<proteinExistence type="predicted"/>
<organism evidence="1 2">
    <name type="scientific">Phialemonium thermophilum</name>
    <dbReference type="NCBI Taxonomy" id="223376"/>
    <lineage>
        <taxon>Eukaryota</taxon>
        <taxon>Fungi</taxon>
        <taxon>Dikarya</taxon>
        <taxon>Ascomycota</taxon>
        <taxon>Pezizomycotina</taxon>
        <taxon>Sordariomycetes</taxon>
        <taxon>Sordariomycetidae</taxon>
        <taxon>Cephalothecales</taxon>
        <taxon>Cephalothecaceae</taxon>
        <taxon>Phialemonium</taxon>
    </lineage>
</organism>
<reference evidence="1 2" key="1">
    <citation type="journal article" date="2024" name="Commun. Biol.">
        <title>Comparative genomic analysis of thermophilic fungi reveals convergent evolutionary adaptations and gene losses.</title>
        <authorList>
            <person name="Steindorff A.S."/>
            <person name="Aguilar-Pontes M.V."/>
            <person name="Robinson A.J."/>
            <person name="Andreopoulos B."/>
            <person name="LaButti K."/>
            <person name="Kuo A."/>
            <person name="Mondo S."/>
            <person name="Riley R."/>
            <person name="Otillar R."/>
            <person name="Haridas S."/>
            <person name="Lipzen A."/>
            <person name="Grimwood J."/>
            <person name="Schmutz J."/>
            <person name="Clum A."/>
            <person name="Reid I.D."/>
            <person name="Moisan M.C."/>
            <person name="Butler G."/>
            <person name="Nguyen T.T.M."/>
            <person name="Dewar K."/>
            <person name="Conant G."/>
            <person name="Drula E."/>
            <person name="Henrissat B."/>
            <person name="Hansel C."/>
            <person name="Singer S."/>
            <person name="Hutchinson M.I."/>
            <person name="de Vries R.P."/>
            <person name="Natvig D.O."/>
            <person name="Powell A.J."/>
            <person name="Tsang A."/>
            <person name="Grigoriev I.V."/>
        </authorList>
    </citation>
    <scope>NUCLEOTIDE SEQUENCE [LARGE SCALE GENOMIC DNA]</scope>
    <source>
        <strain evidence="1 2">ATCC 24622</strain>
    </source>
</reference>
<gene>
    <name evidence="1" type="ORF">VTK73DRAFT_6463</name>
</gene>
<name>A0ABR3V043_9PEZI</name>
<sequence>MQKLPFVFRSVSYIRNPTLAPKIPCQELRSHSFLTRISSKKPLASFFLTFLQLLGLSHNEGHSRRSRVRRHRRHRPDLVGLRSRLHRRGLPEHRERQAQRLRGQRLQLQVQCLR</sequence>
<dbReference type="EMBL" id="JAZHXJ010003639">
    <property type="protein sequence ID" value="KAL1835015.1"/>
    <property type="molecule type" value="Genomic_DNA"/>
</dbReference>
<comment type="caution">
    <text evidence="1">The sequence shown here is derived from an EMBL/GenBank/DDBJ whole genome shotgun (WGS) entry which is preliminary data.</text>
</comment>
<dbReference type="Proteomes" id="UP001586593">
    <property type="component" value="Unassembled WGS sequence"/>
</dbReference>
<evidence type="ECO:0000313" key="2">
    <source>
        <dbReference type="Proteomes" id="UP001586593"/>
    </source>
</evidence>